<sequence>MNVHVPLAAVCLPADIKAQLNQRRYFQGFQSTVPLYWPRHRVVLYAPSYLKQDSRCKFRRMLKPVRHWTDADGNPLNAKQTSALDADLREGLGLDESPYEYLAYRATAALLLPLLPPDVWQPGLRLKGSEIHHEDGNSLDDRLENLTIMDRASHARAHQERGEIYEPLAGQELAETAAVMEIVERFVARVAHGYHLSKQGLPVPVNPRETVTMGDQVILEFLDDLDPALGWDFNQFLFILAGEPEWCRSYGLPEGLAGIRTEQIQAWVGAGDPVPELAGTA</sequence>
<protein>
    <recommendedName>
        <fullName evidence="2">HNH nuclease domain-containing protein</fullName>
    </recommendedName>
</protein>
<dbReference type="AlphaFoldDB" id="B8HWK0"/>
<name>B8HWK0_CYAP4</name>
<evidence type="ECO:0008006" key="2">
    <source>
        <dbReference type="Google" id="ProtNLM"/>
    </source>
</evidence>
<dbReference type="KEGG" id="cyn:Cyan7425_4112"/>
<dbReference type="EMBL" id="CP001344">
    <property type="protein sequence ID" value="ACL46426.1"/>
    <property type="molecule type" value="Genomic_DNA"/>
</dbReference>
<organism evidence="1">
    <name type="scientific">Cyanothece sp. (strain PCC 7425 / ATCC 29141)</name>
    <dbReference type="NCBI Taxonomy" id="395961"/>
    <lineage>
        <taxon>Bacteria</taxon>
        <taxon>Bacillati</taxon>
        <taxon>Cyanobacteriota</taxon>
        <taxon>Cyanophyceae</taxon>
        <taxon>Gomontiellales</taxon>
        <taxon>Cyanothecaceae</taxon>
        <taxon>Cyanothece</taxon>
    </lineage>
</organism>
<gene>
    <name evidence="1" type="ordered locus">Cyan7425_4112</name>
</gene>
<proteinExistence type="predicted"/>
<accession>B8HWK0</accession>
<evidence type="ECO:0000313" key="1">
    <source>
        <dbReference type="EMBL" id="ACL46426.1"/>
    </source>
</evidence>
<reference evidence="1" key="1">
    <citation type="submission" date="2009-01" db="EMBL/GenBank/DDBJ databases">
        <title>Complete sequence of chromosome Cyanothece sp. PCC 7425.</title>
        <authorList>
            <consortium name="US DOE Joint Genome Institute"/>
            <person name="Lucas S."/>
            <person name="Copeland A."/>
            <person name="Lapidus A."/>
            <person name="Glavina del Rio T."/>
            <person name="Dalin E."/>
            <person name="Tice H."/>
            <person name="Bruce D."/>
            <person name="Goodwin L."/>
            <person name="Pitluck S."/>
            <person name="Sims D."/>
            <person name="Meineke L."/>
            <person name="Brettin T."/>
            <person name="Detter J.C."/>
            <person name="Han C."/>
            <person name="Larimer F."/>
            <person name="Land M."/>
            <person name="Hauser L."/>
            <person name="Kyrpides N."/>
            <person name="Ovchinnikova G."/>
            <person name="Liberton M."/>
            <person name="Stoeckel J."/>
            <person name="Banerjee A."/>
            <person name="Singh A."/>
            <person name="Page L."/>
            <person name="Sato H."/>
            <person name="Zhao L."/>
            <person name="Sherman L."/>
            <person name="Pakrasi H."/>
            <person name="Richardson P."/>
        </authorList>
    </citation>
    <scope>NUCLEOTIDE SEQUENCE</scope>
    <source>
        <strain evidence="1">PCC 7425</strain>
    </source>
</reference>
<dbReference type="HOGENOM" id="CLU_989435_0_0_3"/>